<evidence type="ECO:0000256" key="1">
    <source>
        <dbReference type="SAM" id="Phobius"/>
    </source>
</evidence>
<proteinExistence type="predicted"/>
<feature type="transmembrane region" description="Helical" evidence="1">
    <location>
        <begin position="54"/>
        <end position="74"/>
    </location>
</feature>
<organism evidence="2 3">
    <name type="scientific">Clitoria ternatea</name>
    <name type="common">Butterfly pea</name>
    <dbReference type="NCBI Taxonomy" id="43366"/>
    <lineage>
        <taxon>Eukaryota</taxon>
        <taxon>Viridiplantae</taxon>
        <taxon>Streptophyta</taxon>
        <taxon>Embryophyta</taxon>
        <taxon>Tracheophyta</taxon>
        <taxon>Spermatophyta</taxon>
        <taxon>Magnoliopsida</taxon>
        <taxon>eudicotyledons</taxon>
        <taxon>Gunneridae</taxon>
        <taxon>Pentapetalae</taxon>
        <taxon>rosids</taxon>
        <taxon>fabids</taxon>
        <taxon>Fabales</taxon>
        <taxon>Fabaceae</taxon>
        <taxon>Papilionoideae</taxon>
        <taxon>50 kb inversion clade</taxon>
        <taxon>NPAAA clade</taxon>
        <taxon>indigoferoid/millettioid clade</taxon>
        <taxon>Phaseoleae</taxon>
        <taxon>Clitoria</taxon>
    </lineage>
</organism>
<accession>A0AAN9P475</accession>
<feature type="transmembrane region" description="Helical" evidence="1">
    <location>
        <begin position="12"/>
        <end position="34"/>
    </location>
</feature>
<dbReference type="Proteomes" id="UP001359559">
    <property type="component" value="Unassembled WGS sequence"/>
</dbReference>
<keyword evidence="1" id="KW-0472">Membrane</keyword>
<protein>
    <submittedName>
        <fullName evidence="2">Uncharacterized protein</fullName>
    </submittedName>
</protein>
<dbReference type="AlphaFoldDB" id="A0AAN9P475"/>
<keyword evidence="1" id="KW-1133">Transmembrane helix</keyword>
<dbReference type="EMBL" id="JAYKXN010000005">
    <property type="protein sequence ID" value="KAK7284556.1"/>
    <property type="molecule type" value="Genomic_DNA"/>
</dbReference>
<evidence type="ECO:0000313" key="3">
    <source>
        <dbReference type="Proteomes" id="UP001359559"/>
    </source>
</evidence>
<keyword evidence="1" id="KW-0812">Transmembrane</keyword>
<keyword evidence="3" id="KW-1185">Reference proteome</keyword>
<reference evidence="2 3" key="1">
    <citation type="submission" date="2024-01" db="EMBL/GenBank/DDBJ databases">
        <title>The genomes of 5 underutilized Papilionoideae crops provide insights into root nodulation and disease resistance.</title>
        <authorList>
            <person name="Yuan L."/>
        </authorList>
    </citation>
    <scope>NUCLEOTIDE SEQUENCE [LARGE SCALE GENOMIC DNA]</scope>
    <source>
        <strain evidence="2">LY-2023</strain>
        <tissue evidence="2">Leaf</tissue>
    </source>
</reference>
<comment type="caution">
    <text evidence="2">The sequence shown here is derived from an EMBL/GenBank/DDBJ whole genome shotgun (WGS) entry which is preliminary data.</text>
</comment>
<evidence type="ECO:0000313" key="2">
    <source>
        <dbReference type="EMBL" id="KAK7284556.1"/>
    </source>
</evidence>
<gene>
    <name evidence="2" type="ORF">RJT34_19303</name>
</gene>
<name>A0AAN9P475_CLITE</name>
<sequence>MHRGDNSRLSNIYRRVIEVLNSRTILNTMAPMSILPMRGPIYPWNRGTGSRTTWKLILLGPMIILVNFIGVGNLGKRTTDIKILYIIKRVQIDRVGSLMHWST</sequence>